<dbReference type="InterPro" id="IPR011701">
    <property type="entry name" value="MFS"/>
</dbReference>
<dbReference type="InterPro" id="IPR004812">
    <property type="entry name" value="Efflux_drug-R_Bcr/CmlA"/>
</dbReference>
<keyword evidence="11" id="KW-1185">Reference proteome</keyword>
<dbReference type="PANTHER" id="PTHR23502:SF132">
    <property type="entry name" value="POLYAMINE TRANSPORTER 2-RELATED"/>
    <property type="match status" value="1"/>
</dbReference>
<feature type="transmembrane region" description="Helical" evidence="8">
    <location>
        <begin position="261"/>
        <end position="281"/>
    </location>
</feature>
<organism evidence="10 11">
    <name type="scientific">Protaetiibacter larvae</name>
    <dbReference type="NCBI Taxonomy" id="2592654"/>
    <lineage>
        <taxon>Bacteria</taxon>
        <taxon>Bacillati</taxon>
        <taxon>Actinomycetota</taxon>
        <taxon>Actinomycetes</taxon>
        <taxon>Micrococcales</taxon>
        <taxon>Microbacteriaceae</taxon>
        <taxon>Protaetiibacter</taxon>
    </lineage>
</organism>
<feature type="transmembrane region" description="Helical" evidence="8">
    <location>
        <begin position="173"/>
        <end position="193"/>
    </location>
</feature>
<reference evidence="10 11" key="1">
    <citation type="submission" date="2019-09" db="EMBL/GenBank/DDBJ databases">
        <title>Genome sequencing of strain KACC 19322.</title>
        <authorList>
            <person name="Heo J."/>
            <person name="Kim S.-J."/>
            <person name="Kim J.-S."/>
            <person name="Hong S.-B."/>
            <person name="Kwon S.-W."/>
        </authorList>
    </citation>
    <scope>NUCLEOTIDE SEQUENCE [LARGE SCALE GENOMIC DNA]</scope>
    <source>
        <strain evidence="10 11">KACC 19322</strain>
    </source>
</reference>
<dbReference type="Pfam" id="PF07690">
    <property type="entry name" value="MFS_1"/>
    <property type="match status" value="1"/>
</dbReference>
<evidence type="ECO:0000256" key="4">
    <source>
        <dbReference type="ARBA" id="ARBA00022475"/>
    </source>
</evidence>
<feature type="transmembrane region" description="Helical" evidence="8">
    <location>
        <begin position="321"/>
        <end position="341"/>
    </location>
</feature>
<dbReference type="PROSITE" id="PS50850">
    <property type="entry name" value="MFS"/>
    <property type="match status" value="1"/>
</dbReference>
<dbReference type="GO" id="GO:0005886">
    <property type="term" value="C:plasma membrane"/>
    <property type="evidence" value="ECO:0007669"/>
    <property type="project" value="UniProtKB-SubCell"/>
</dbReference>
<accession>A0A5C1Y4D7</accession>
<feature type="transmembrane region" description="Helical" evidence="8">
    <location>
        <begin position="222"/>
        <end position="241"/>
    </location>
</feature>
<comment type="subcellular location">
    <subcellularLocation>
        <location evidence="1">Cell membrane</location>
        <topology evidence="1">Multi-pass membrane protein</topology>
    </subcellularLocation>
</comment>
<keyword evidence="7 8" id="KW-0472">Membrane</keyword>
<keyword evidence="6 8" id="KW-1133">Transmembrane helix</keyword>
<dbReference type="PROSITE" id="PS00216">
    <property type="entry name" value="SUGAR_TRANSPORT_1"/>
    <property type="match status" value="1"/>
</dbReference>
<keyword evidence="3" id="KW-0813">Transport</keyword>
<dbReference type="PANTHER" id="PTHR23502">
    <property type="entry name" value="MAJOR FACILITATOR SUPERFAMILY"/>
    <property type="match status" value="1"/>
</dbReference>
<feature type="transmembrane region" description="Helical" evidence="8">
    <location>
        <begin position="380"/>
        <end position="399"/>
    </location>
</feature>
<evidence type="ECO:0000259" key="9">
    <source>
        <dbReference type="PROSITE" id="PS50850"/>
    </source>
</evidence>
<dbReference type="GO" id="GO:0042910">
    <property type="term" value="F:xenobiotic transmembrane transporter activity"/>
    <property type="evidence" value="ECO:0007669"/>
    <property type="project" value="InterPro"/>
</dbReference>
<dbReference type="SUPFAM" id="SSF103473">
    <property type="entry name" value="MFS general substrate transporter"/>
    <property type="match status" value="1"/>
</dbReference>
<proteinExistence type="inferred from homology"/>
<keyword evidence="4" id="KW-1003">Cell membrane</keyword>
<evidence type="ECO:0000256" key="8">
    <source>
        <dbReference type="SAM" id="Phobius"/>
    </source>
</evidence>
<feature type="transmembrane region" description="Helical" evidence="8">
    <location>
        <begin position="147"/>
        <end position="167"/>
    </location>
</feature>
<comment type="similarity">
    <text evidence="2">Belongs to the major facilitator superfamily. Bcr/CmlA family.</text>
</comment>
<evidence type="ECO:0000256" key="2">
    <source>
        <dbReference type="ARBA" id="ARBA00006236"/>
    </source>
</evidence>
<dbReference type="OrthoDB" id="9814303at2"/>
<evidence type="ECO:0000256" key="6">
    <source>
        <dbReference type="ARBA" id="ARBA00022989"/>
    </source>
</evidence>
<evidence type="ECO:0000313" key="11">
    <source>
        <dbReference type="Proteomes" id="UP000322159"/>
    </source>
</evidence>
<dbReference type="InterPro" id="IPR020846">
    <property type="entry name" value="MFS_dom"/>
</dbReference>
<evidence type="ECO:0000313" key="10">
    <source>
        <dbReference type="EMBL" id="QEO08724.1"/>
    </source>
</evidence>
<dbReference type="InterPro" id="IPR036259">
    <property type="entry name" value="MFS_trans_sf"/>
</dbReference>
<dbReference type="Gene3D" id="1.20.1720.10">
    <property type="entry name" value="Multidrug resistance protein D"/>
    <property type="match status" value="1"/>
</dbReference>
<name>A0A5C1Y4D7_9MICO</name>
<feature type="transmembrane region" description="Helical" evidence="8">
    <location>
        <begin position="288"/>
        <end position="315"/>
    </location>
</feature>
<keyword evidence="5 8" id="KW-0812">Transmembrane</keyword>
<dbReference type="CDD" id="cd17320">
    <property type="entry name" value="MFS_MdfA_MDR_like"/>
    <property type="match status" value="1"/>
</dbReference>
<feature type="transmembrane region" description="Helical" evidence="8">
    <location>
        <begin position="54"/>
        <end position="74"/>
    </location>
</feature>
<feature type="transmembrane region" description="Helical" evidence="8">
    <location>
        <begin position="114"/>
        <end position="135"/>
    </location>
</feature>
<feature type="transmembrane region" description="Helical" evidence="8">
    <location>
        <begin position="86"/>
        <end position="108"/>
    </location>
</feature>
<evidence type="ECO:0000256" key="3">
    <source>
        <dbReference type="ARBA" id="ARBA00022448"/>
    </source>
</evidence>
<evidence type="ECO:0000256" key="7">
    <source>
        <dbReference type="ARBA" id="ARBA00023136"/>
    </source>
</evidence>
<dbReference type="NCBIfam" id="TIGR00710">
    <property type="entry name" value="efflux_Bcr_CflA"/>
    <property type="match status" value="1"/>
</dbReference>
<protein>
    <submittedName>
        <fullName evidence="10">Multidrug effflux MFS transporter</fullName>
    </submittedName>
</protein>
<dbReference type="GO" id="GO:1990961">
    <property type="term" value="P:xenobiotic detoxification by transmembrane export across the plasma membrane"/>
    <property type="evidence" value="ECO:0007669"/>
    <property type="project" value="InterPro"/>
</dbReference>
<dbReference type="KEGG" id="lyk:FLP23_01020"/>
<gene>
    <name evidence="10" type="ORF">FLP23_01020</name>
</gene>
<dbReference type="AlphaFoldDB" id="A0A5C1Y4D7"/>
<dbReference type="EMBL" id="CP043504">
    <property type="protein sequence ID" value="QEO08724.1"/>
    <property type="molecule type" value="Genomic_DNA"/>
</dbReference>
<sequence length="409" mass="42645">MSAVVHPGDALSRGERLTYIFVLGALTALGPFTIDLYLPALPVLEKELAAPTALVQLTLTATMVGFALGQLFVGPLSDQVGRRRPLLFATAVHILACLGAALAPDLLWLGIARVFQGVGAAAGGVVAMAMVRDLFGGYPLVKMLSRLALVSGLAPVLAPVIGSQLLLVVDWRGLFVFLSVFGFLVLIANAIFLRETLPAGARHVRGHSTVAQRYGALFRDRIYVGAVIIAGANFSALFAYLSSSSFLFQDVYALTPQQYGLLFGINSIGVIVGVQSSSLLQKRIGPQWIVAGATIVQFLAAGSILVLNIAGAGFVGIVIPLWFFIAACGFNFPAISALALVRHGHEAGTAASVLGAANFGVAGIVSPIVGLFAITNAIPMAGVMLVAIAIAIVVLWTVVRPRTVPPLEA</sequence>
<feature type="transmembrane region" description="Helical" evidence="8">
    <location>
        <begin position="353"/>
        <end position="374"/>
    </location>
</feature>
<evidence type="ECO:0000256" key="5">
    <source>
        <dbReference type="ARBA" id="ARBA00022692"/>
    </source>
</evidence>
<evidence type="ECO:0000256" key="1">
    <source>
        <dbReference type="ARBA" id="ARBA00004651"/>
    </source>
</evidence>
<dbReference type="FunFam" id="1.20.1720.10:FF:000005">
    <property type="entry name" value="Bcr/CflA family efflux transporter"/>
    <property type="match status" value="1"/>
</dbReference>
<feature type="transmembrane region" description="Helical" evidence="8">
    <location>
        <begin position="17"/>
        <end position="34"/>
    </location>
</feature>
<dbReference type="Proteomes" id="UP000322159">
    <property type="component" value="Chromosome"/>
</dbReference>
<dbReference type="InterPro" id="IPR005829">
    <property type="entry name" value="Sugar_transporter_CS"/>
</dbReference>
<feature type="domain" description="Major facilitator superfamily (MFS) profile" evidence="9">
    <location>
        <begin position="16"/>
        <end position="404"/>
    </location>
</feature>